<evidence type="ECO:0000256" key="1">
    <source>
        <dbReference type="SAM" id="MobiDB-lite"/>
    </source>
</evidence>
<dbReference type="OrthoDB" id="6286638at2759"/>
<sequence length="126" mass="14415">MPLSEDSWLPHGVQSGQRCLRKRRIFGRVFGFHSSDEEDESTLEETNQLRNRRAPSGVHCSDDDGDTDCSSSNEDYSEGGAYFPGPLLESELLDGLSNWLDRLYEGSLRRFHVEQWPFNLRGDISF</sequence>
<dbReference type="AlphaFoldDB" id="A0A3S5ARW6"/>
<comment type="caution">
    <text evidence="2">The sequence shown here is derived from an EMBL/GenBank/DDBJ whole genome shotgun (WGS) entry which is preliminary data.</text>
</comment>
<protein>
    <submittedName>
        <fullName evidence="2">Uncharacterized protein</fullName>
    </submittedName>
</protein>
<dbReference type="Proteomes" id="UP000784294">
    <property type="component" value="Unassembled WGS sequence"/>
</dbReference>
<reference evidence="2" key="1">
    <citation type="submission" date="2018-11" db="EMBL/GenBank/DDBJ databases">
        <authorList>
            <consortium name="Pathogen Informatics"/>
        </authorList>
    </citation>
    <scope>NUCLEOTIDE SEQUENCE</scope>
</reference>
<organism evidence="2 3">
    <name type="scientific">Protopolystoma xenopodis</name>
    <dbReference type="NCBI Taxonomy" id="117903"/>
    <lineage>
        <taxon>Eukaryota</taxon>
        <taxon>Metazoa</taxon>
        <taxon>Spiralia</taxon>
        <taxon>Lophotrochozoa</taxon>
        <taxon>Platyhelminthes</taxon>
        <taxon>Monogenea</taxon>
        <taxon>Polyopisthocotylea</taxon>
        <taxon>Polystomatidea</taxon>
        <taxon>Polystomatidae</taxon>
        <taxon>Protopolystoma</taxon>
    </lineage>
</organism>
<gene>
    <name evidence="2" type="ORF">PXEA_LOCUS37183</name>
</gene>
<evidence type="ECO:0000313" key="3">
    <source>
        <dbReference type="Proteomes" id="UP000784294"/>
    </source>
</evidence>
<keyword evidence="3" id="KW-1185">Reference proteome</keyword>
<evidence type="ECO:0000313" key="2">
    <source>
        <dbReference type="EMBL" id="VEL43743.1"/>
    </source>
</evidence>
<feature type="region of interest" description="Disordered" evidence="1">
    <location>
        <begin position="37"/>
        <end position="76"/>
    </location>
</feature>
<dbReference type="EMBL" id="CAAALY010284713">
    <property type="protein sequence ID" value="VEL43743.1"/>
    <property type="molecule type" value="Genomic_DNA"/>
</dbReference>
<name>A0A3S5ARW6_9PLAT</name>
<accession>A0A3S5ARW6</accession>
<proteinExistence type="predicted"/>